<dbReference type="STRING" id="1224947.SAMN05216480_109119"/>
<organism evidence="4 5">
    <name type="scientific">Pustulibacterium marinum</name>
    <dbReference type="NCBI Taxonomy" id="1224947"/>
    <lineage>
        <taxon>Bacteria</taxon>
        <taxon>Pseudomonadati</taxon>
        <taxon>Bacteroidota</taxon>
        <taxon>Flavobacteriia</taxon>
        <taxon>Flavobacteriales</taxon>
        <taxon>Flavobacteriaceae</taxon>
        <taxon>Pustulibacterium</taxon>
    </lineage>
</organism>
<gene>
    <name evidence="4" type="ORF">SAMN05216480_109119</name>
</gene>
<evidence type="ECO:0000256" key="1">
    <source>
        <dbReference type="ARBA" id="ARBA00022729"/>
    </source>
</evidence>
<evidence type="ECO:0000259" key="3">
    <source>
        <dbReference type="Pfam" id="PF18962"/>
    </source>
</evidence>
<evidence type="ECO:0000256" key="2">
    <source>
        <dbReference type="SAM" id="SignalP"/>
    </source>
</evidence>
<feature type="chain" id="PRO_5011465381" evidence="2">
    <location>
        <begin position="20"/>
        <end position="337"/>
    </location>
</feature>
<keyword evidence="1 2" id="KW-0732">Signal</keyword>
<sequence>MKKKLLLLGMLMSIFFANAQCETSSFITTNYIKDAKILALREILSDPNDVDYDNPEIPQSRYQPYLEDLSVIYSNVQSIADVDSVFVQFQIHANPAYTNITPYNNFKFSVSADTEWLTNYKNTGVSGVAELDALMNTYDFTIDNYQDFSTCSCTWFSLKTDDVINMTALENDFLNIEGIENAEGYISFDEAFNYDGVLYSISGPWNEDNYVEVADIIYNTDTETYQFFLYAGDCLSGCQQSKSWDIQMNDNCTFNFLANDDFAYATIECYPNPVKDVLHISSDKPIENVRIYNLNGALLKESKSFGAIDVSQLASGVYFVQLTGETGSTLTKKFIKY</sequence>
<dbReference type="InterPro" id="IPR026444">
    <property type="entry name" value="Secre_tail"/>
</dbReference>
<dbReference type="OrthoDB" id="1428228at2"/>
<dbReference type="Proteomes" id="UP000199138">
    <property type="component" value="Unassembled WGS sequence"/>
</dbReference>
<dbReference type="Pfam" id="PF18962">
    <property type="entry name" value="Por_Secre_tail"/>
    <property type="match status" value="1"/>
</dbReference>
<feature type="signal peptide" evidence="2">
    <location>
        <begin position="1"/>
        <end position="19"/>
    </location>
</feature>
<evidence type="ECO:0000313" key="5">
    <source>
        <dbReference type="Proteomes" id="UP000199138"/>
    </source>
</evidence>
<protein>
    <submittedName>
        <fullName evidence="4">Por secretion system C-terminal sorting domain-containing protein</fullName>
    </submittedName>
</protein>
<dbReference type="RefSeq" id="WP_093025482.1">
    <property type="nucleotide sequence ID" value="NZ_FPBK01000009.1"/>
</dbReference>
<proteinExistence type="predicted"/>
<evidence type="ECO:0000313" key="4">
    <source>
        <dbReference type="EMBL" id="SFU60600.1"/>
    </source>
</evidence>
<keyword evidence="5" id="KW-1185">Reference proteome</keyword>
<accession>A0A1I7HIM5</accession>
<name>A0A1I7HIM5_9FLAO</name>
<feature type="domain" description="Secretion system C-terminal sorting" evidence="3">
    <location>
        <begin position="270"/>
        <end position="335"/>
    </location>
</feature>
<dbReference type="AlphaFoldDB" id="A0A1I7HIM5"/>
<dbReference type="NCBIfam" id="TIGR04183">
    <property type="entry name" value="Por_Secre_tail"/>
    <property type="match status" value="1"/>
</dbReference>
<reference evidence="4 5" key="1">
    <citation type="submission" date="2016-10" db="EMBL/GenBank/DDBJ databases">
        <authorList>
            <person name="de Groot N.N."/>
        </authorList>
    </citation>
    <scope>NUCLEOTIDE SEQUENCE [LARGE SCALE GENOMIC DNA]</scope>
    <source>
        <strain evidence="4 5">CGMCC 1.12333</strain>
    </source>
</reference>
<dbReference type="EMBL" id="FPBK01000009">
    <property type="protein sequence ID" value="SFU60600.1"/>
    <property type="molecule type" value="Genomic_DNA"/>
</dbReference>